<dbReference type="PRINTS" id="PR01002">
    <property type="entry name" value="FLGFLGJ"/>
</dbReference>
<dbReference type="PANTHER" id="PTHR33308:SF10">
    <property type="entry name" value="EXO-GLUCOSAMINIDASE LYTG"/>
    <property type="match status" value="1"/>
</dbReference>
<keyword evidence="5" id="KW-1185">Reference proteome</keyword>
<dbReference type="GO" id="GO:0004040">
    <property type="term" value="F:amidase activity"/>
    <property type="evidence" value="ECO:0007669"/>
    <property type="project" value="InterPro"/>
</dbReference>
<dbReference type="Proteomes" id="UP000501451">
    <property type="component" value="Chromosome"/>
</dbReference>
<reference evidence="4 5" key="1">
    <citation type="journal article" date="2017" name="Int. J. Syst. Evol. Microbiol.">
        <title>Jeotgalibaca porci sp. nov. and Jeotgalibaca arthritidis sp. nov., isolated from pigs, and emended description of the genus Jeotgalibaca.</title>
        <authorList>
            <person name="Zamora L."/>
            <person name="Perez-Sancho M."/>
            <person name="Dominguez L."/>
            <person name="Fernandez-Garayzabal J.F."/>
            <person name="Vela A.I."/>
        </authorList>
    </citation>
    <scope>NUCLEOTIDE SEQUENCE [LARGE SCALE GENOMIC DNA]</scope>
    <source>
        <strain evidence="4 5">CECT 9157</strain>
    </source>
</reference>
<dbReference type="Pfam" id="PF01832">
    <property type="entry name" value="Glucosaminidase"/>
    <property type="match status" value="1"/>
</dbReference>
<dbReference type="RefSeq" id="WP_166162405.1">
    <property type="nucleotide sequence ID" value="NZ_CP049740.1"/>
</dbReference>
<dbReference type="AlphaFoldDB" id="A0A6G7KAG4"/>
<dbReference type="InterPro" id="IPR051056">
    <property type="entry name" value="Glycosyl_Hydrolase_73"/>
</dbReference>
<evidence type="ECO:0000313" key="4">
    <source>
        <dbReference type="EMBL" id="QII82259.1"/>
    </source>
</evidence>
<accession>A0A6G7KAG4</accession>
<evidence type="ECO:0000313" key="5">
    <source>
        <dbReference type="Proteomes" id="UP000501451"/>
    </source>
</evidence>
<feature type="domain" description="Mannosyl-glycoprotein endo-beta-N-acetylglucosamidase-like" evidence="3">
    <location>
        <begin position="50"/>
        <end position="207"/>
    </location>
</feature>
<name>A0A6G7KAG4_9LACT</name>
<proteinExistence type="inferred from homology"/>
<dbReference type="PANTHER" id="PTHR33308">
    <property type="entry name" value="PEPTIDOGLYCAN HYDROLASE FLGJ"/>
    <property type="match status" value="1"/>
</dbReference>
<comment type="similarity">
    <text evidence="1">Belongs to the glycosyl hydrolase 73 family.</text>
</comment>
<sequence length="207" mass="23227">MAKKKIKRRSKKEIQALKKKIVQFLFGVLIIYMAGHALATQFSAFSSQRQIEKTSNDGGFIETIAPIAQAMQDRYGVRASLSIAQAILESDWGSSDLAAHYNNLYGVKGGENDSVVALETLEFYDGEWLTITANFKVYENLAASIEDHAVLMVNGTSWNHELYHGVIEANSYEEAAHALREAGYATDPDYPQKLIQVIEEHELYKYD</sequence>
<dbReference type="InterPro" id="IPR002901">
    <property type="entry name" value="MGlyc_endo_b_GlcNAc-like_dom"/>
</dbReference>
<organism evidence="4 5">
    <name type="scientific">Jeotgalibaca arthritidis</name>
    <dbReference type="NCBI Taxonomy" id="1868794"/>
    <lineage>
        <taxon>Bacteria</taxon>
        <taxon>Bacillati</taxon>
        <taxon>Bacillota</taxon>
        <taxon>Bacilli</taxon>
        <taxon>Lactobacillales</taxon>
        <taxon>Carnobacteriaceae</taxon>
        <taxon>Jeotgalibaca</taxon>
    </lineage>
</organism>
<gene>
    <name evidence="4" type="ORF">G7057_07305</name>
</gene>
<keyword evidence="2 4" id="KW-0378">Hydrolase</keyword>
<dbReference type="Gene3D" id="1.10.530.10">
    <property type="match status" value="1"/>
</dbReference>
<evidence type="ECO:0000259" key="3">
    <source>
        <dbReference type="SMART" id="SM00047"/>
    </source>
</evidence>
<dbReference type="KEGG" id="jar:G7057_07305"/>
<evidence type="ECO:0000256" key="1">
    <source>
        <dbReference type="ARBA" id="ARBA00010266"/>
    </source>
</evidence>
<dbReference type="Gene3D" id="4.10.80.30">
    <property type="entry name" value="DNA polymerase, domain 6"/>
    <property type="match status" value="1"/>
</dbReference>
<dbReference type="SMART" id="SM00047">
    <property type="entry name" value="LYZ2"/>
    <property type="match status" value="1"/>
</dbReference>
<evidence type="ECO:0000256" key="2">
    <source>
        <dbReference type="ARBA" id="ARBA00022801"/>
    </source>
</evidence>
<dbReference type="EMBL" id="CP049740">
    <property type="protein sequence ID" value="QII82259.1"/>
    <property type="molecule type" value="Genomic_DNA"/>
</dbReference>
<protein>
    <submittedName>
        <fullName evidence="4">Glycoside hydrolase family 73 protein</fullName>
    </submittedName>
</protein>